<feature type="region of interest" description="Disordered" evidence="1">
    <location>
        <begin position="115"/>
        <end position="136"/>
    </location>
</feature>
<keyword evidence="2" id="KW-0812">Transmembrane</keyword>
<keyword evidence="2" id="KW-1133">Transmembrane helix</keyword>
<keyword evidence="4" id="KW-1185">Reference proteome</keyword>
<comment type="caution">
    <text evidence="3">The sequence shown here is derived from an EMBL/GenBank/DDBJ whole genome shotgun (WGS) entry which is preliminary data.</text>
</comment>
<keyword evidence="2" id="KW-0472">Membrane</keyword>
<dbReference type="EMBL" id="BIFS01000001">
    <property type="protein sequence ID" value="GCE17125.1"/>
    <property type="molecule type" value="Genomic_DNA"/>
</dbReference>
<accession>A0A402ADF2</accession>
<proteinExistence type="predicted"/>
<organism evidence="3 4">
    <name type="scientific">Dictyobacter kobayashii</name>
    <dbReference type="NCBI Taxonomy" id="2014872"/>
    <lineage>
        <taxon>Bacteria</taxon>
        <taxon>Bacillati</taxon>
        <taxon>Chloroflexota</taxon>
        <taxon>Ktedonobacteria</taxon>
        <taxon>Ktedonobacterales</taxon>
        <taxon>Dictyobacteraceae</taxon>
        <taxon>Dictyobacter</taxon>
    </lineage>
</organism>
<sequence>MWYTSSELNAQDASTHTRTCGRWLSFVSVSMLLLVVLLSACGGSTTGSQPNITLKLITWNNPATVKALTKLDNAFHQKYPNITVQPTIVSSDTYDSQLAPTRLQANDVDILSTEGGSLQRLNRGHPVPQNQPGNNG</sequence>
<name>A0A402ADF2_9CHLR</name>
<gene>
    <name evidence="3" type="ORF">KDK_09250</name>
</gene>
<evidence type="ECO:0000256" key="1">
    <source>
        <dbReference type="SAM" id="MobiDB-lite"/>
    </source>
</evidence>
<reference evidence="4" key="1">
    <citation type="submission" date="2018-12" db="EMBL/GenBank/DDBJ databases">
        <title>Tengunoibacter tsumagoiensis gen. nov., sp. nov., Dictyobacter kobayashii sp. nov., D. alpinus sp. nov., and D. joshuensis sp. nov. and description of Dictyobacteraceae fam. nov. within the order Ktedonobacterales isolated from Tengu-no-mugimeshi.</title>
        <authorList>
            <person name="Wang C.M."/>
            <person name="Zheng Y."/>
            <person name="Sakai Y."/>
            <person name="Toyoda A."/>
            <person name="Minakuchi Y."/>
            <person name="Abe K."/>
            <person name="Yokota A."/>
            <person name="Yabe S."/>
        </authorList>
    </citation>
    <scope>NUCLEOTIDE SEQUENCE [LARGE SCALE GENOMIC DNA]</scope>
    <source>
        <strain evidence="4">Uno11</strain>
    </source>
</reference>
<dbReference type="RefSeq" id="WP_126548868.1">
    <property type="nucleotide sequence ID" value="NZ_BIFS01000001.1"/>
</dbReference>
<feature type="transmembrane region" description="Helical" evidence="2">
    <location>
        <begin position="23"/>
        <end position="41"/>
    </location>
</feature>
<dbReference type="AlphaFoldDB" id="A0A402ADF2"/>
<dbReference type="SUPFAM" id="SSF53850">
    <property type="entry name" value="Periplasmic binding protein-like II"/>
    <property type="match status" value="1"/>
</dbReference>
<dbReference type="Gene3D" id="3.40.190.10">
    <property type="entry name" value="Periplasmic binding protein-like II"/>
    <property type="match status" value="1"/>
</dbReference>
<protein>
    <recommendedName>
        <fullName evidence="5">Extracellular solute-binding protein</fullName>
    </recommendedName>
</protein>
<evidence type="ECO:0008006" key="5">
    <source>
        <dbReference type="Google" id="ProtNLM"/>
    </source>
</evidence>
<evidence type="ECO:0000313" key="3">
    <source>
        <dbReference type="EMBL" id="GCE17125.1"/>
    </source>
</evidence>
<evidence type="ECO:0000313" key="4">
    <source>
        <dbReference type="Proteomes" id="UP000287188"/>
    </source>
</evidence>
<evidence type="ECO:0000256" key="2">
    <source>
        <dbReference type="SAM" id="Phobius"/>
    </source>
</evidence>
<dbReference type="Proteomes" id="UP000287188">
    <property type="component" value="Unassembled WGS sequence"/>
</dbReference>